<dbReference type="EMBL" id="JAVLET010000012">
    <property type="protein sequence ID" value="KAL0466575.1"/>
    <property type="molecule type" value="Genomic_DNA"/>
</dbReference>
<accession>A0ABR3D1J3</accession>
<sequence length="69" mass="7325">MRVSLISSILATLALNTSITVLAAPVPTPIFHIQAVQLAPQGTTDSAVVTPRGTTIECHTDPCPINHHW</sequence>
<protein>
    <submittedName>
        <fullName evidence="2">Uncharacterized protein</fullName>
    </submittedName>
</protein>
<name>A0ABR3D1J3_NEUIN</name>
<keyword evidence="1" id="KW-0732">Signal</keyword>
<reference evidence="2 3" key="1">
    <citation type="submission" date="2023-09" db="EMBL/GenBank/DDBJ databases">
        <title>Multi-omics analysis of a traditional fermented food reveals byproduct-associated fungal strains for waste-to-food upcycling.</title>
        <authorList>
            <consortium name="Lawrence Berkeley National Laboratory"/>
            <person name="Rekdal V.M."/>
            <person name="Villalobos-Escobedo J.M."/>
            <person name="Rodriguez-Valeron N."/>
            <person name="Garcia M.O."/>
            <person name="Vasquez D.P."/>
            <person name="Damayanti I."/>
            <person name="Sorensen P.M."/>
            <person name="Baidoo E.E."/>
            <person name="De Carvalho A.C."/>
            <person name="Riley R."/>
            <person name="Lipzen A."/>
            <person name="He G."/>
            <person name="Yan M."/>
            <person name="Haridas S."/>
            <person name="Daum C."/>
            <person name="Yoshinaga Y."/>
            <person name="Ng V."/>
            <person name="Grigoriev I.V."/>
            <person name="Munk R."/>
            <person name="Nuraida L."/>
            <person name="Wijaya C.H."/>
            <person name="Morales P.-C."/>
            <person name="Keasling J.D."/>
        </authorList>
    </citation>
    <scope>NUCLEOTIDE SEQUENCE [LARGE SCALE GENOMIC DNA]</scope>
    <source>
        <strain evidence="2 3">FGSC 2613</strain>
    </source>
</reference>
<proteinExistence type="predicted"/>
<evidence type="ECO:0000313" key="3">
    <source>
        <dbReference type="Proteomes" id="UP001451303"/>
    </source>
</evidence>
<gene>
    <name evidence="2" type="ORF">QR685DRAFT_535368</name>
</gene>
<comment type="caution">
    <text evidence="2">The sequence shown here is derived from an EMBL/GenBank/DDBJ whole genome shotgun (WGS) entry which is preliminary data.</text>
</comment>
<organism evidence="2 3">
    <name type="scientific">Neurospora intermedia</name>
    <dbReference type="NCBI Taxonomy" id="5142"/>
    <lineage>
        <taxon>Eukaryota</taxon>
        <taxon>Fungi</taxon>
        <taxon>Dikarya</taxon>
        <taxon>Ascomycota</taxon>
        <taxon>Pezizomycotina</taxon>
        <taxon>Sordariomycetes</taxon>
        <taxon>Sordariomycetidae</taxon>
        <taxon>Sordariales</taxon>
        <taxon>Sordariaceae</taxon>
        <taxon>Neurospora</taxon>
    </lineage>
</organism>
<dbReference type="Proteomes" id="UP001451303">
    <property type="component" value="Unassembled WGS sequence"/>
</dbReference>
<feature type="chain" id="PRO_5045405457" evidence="1">
    <location>
        <begin position="24"/>
        <end position="69"/>
    </location>
</feature>
<evidence type="ECO:0000256" key="1">
    <source>
        <dbReference type="SAM" id="SignalP"/>
    </source>
</evidence>
<feature type="signal peptide" evidence="1">
    <location>
        <begin position="1"/>
        <end position="23"/>
    </location>
</feature>
<evidence type="ECO:0000313" key="2">
    <source>
        <dbReference type="EMBL" id="KAL0466575.1"/>
    </source>
</evidence>
<keyword evidence="3" id="KW-1185">Reference proteome</keyword>